<dbReference type="PANTHER" id="PTHR36694">
    <property type="entry name" value="PASIFLORA 1, ISOFORM A-RELATED"/>
    <property type="match status" value="1"/>
</dbReference>
<feature type="transmembrane region" description="Helical" evidence="1">
    <location>
        <begin position="49"/>
        <end position="67"/>
    </location>
</feature>
<gene>
    <name evidence="2" type="ORF">g.35650</name>
</gene>
<feature type="transmembrane region" description="Helical" evidence="1">
    <location>
        <begin position="79"/>
        <end position="102"/>
    </location>
</feature>
<feature type="transmembrane region" description="Helical" evidence="1">
    <location>
        <begin position="12"/>
        <end position="37"/>
    </location>
</feature>
<feature type="transmembrane region" description="Helical" evidence="1">
    <location>
        <begin position="122"/>
        <end position="139"/>
    </location>
</feature>
<proteinExistence type="predicted"/>
<keyword evidence="1" id="KW-1133">Transmembrane helix</keyword>
<organism evidence="2">
    <name type="scientific">Clastoptera arizonana</name>
    <name type="common">Arizona spittle bug</name>
    <dbReference type="NCBI Taxonomy" id="38151"/>
    <lineage>
        <taxon>Eukaryota</taxon>
        <taxon>Metazoa</taxon>
        <taxon>Ecdysozoa</taxon>
        <taxon>Arthropoda</taxon>
        <taxon>Hexapoda</taxon>
        <taxon>Insecta</taxon>
        <taxon>Pterygota</taxon>
        <taxon>Neoptera</taxon>
        <taxon>Paraneoptera</taxon>
        <taxon>Hemiptera</taxon>
        <taxon>Auchenorrhyncha</taxon>
        <taxon>Cercopoidea</taxon>
        <taxon>Clastopteridae</taxon>
        <taxon>Clastoptera</taxon>
    </lineage>
</organism>
<sequence>MVLLENCFCCSLAVAASVIGIYTLVAYIIAFLMEVWWIVQTEAKLPSPAYVLCAGYFLVFILSAVLLRGLSVKKTLYLLEWLLVIAAFSFPEAILVLFMSIHYWKVRSLYGLTELTCWVCRAVVNVAGMICVQSLYSTWREEKQVLRRLRDLNTASTLPNRRNSVSGNGHIKNALAYQNSGFSGSCSQLNNGAIVTNLRSPVAQIHLSPGVQMFGNGVPQPLIQRPLFLQDGLFYNDNVLLNGTLTNSEFNASTFNLALSSNHNNSNISRTQSMMDLRLFSNSFENPRKAMSVIDGNSVENTNPKLFTQSLDRRILKSHGYEDEKLSKMELNTLGDGRLRNAYFSPDFPFYPRKLSMQIAQNPQFYIYNRNINSSYNGNPKTRSKISLGAESDDFQKYRDVAL</sequence>
<evidence type="ECO:0000256" key="1">
    <source>
        <dbReference type="SAM" id="Phobius"/>
    </source>
</evidence>
<dbReference type="EMBL" id="GEDC01014661">
    <property type="protein sequence ID" value="JAS22637.1"/>
    <property type="molecule type" value="Transcribed_RNA"/>
</dbReference>
<reference evidence="2" key="1">
    <citation type="submission" date="2015-12" db="EMBL/GenBank/DDBJ databases">
        <title>De novo transcriptome assembly of four potential Pierce s Disease insect vectors from Arizona vineyards.</title>
        <authorList>
            <person name="Tassone E.E."/>
        </authorList>
    </citation>
    <scope>NUCLEOTIDE SEQUENCE</scope>
</reference>
<name>A0A1B6DAB0_9HEMI</name>
<keyword evidence="1" id="KW-0472">Membrane</keyword>
<protein>
    <submittedName>
        <fullName evidence="2">Uncharacterized protein</fullName>
    </submittedName>
</protein>
<accession>A0A1B6DAB0</accession>
<dbReference type="AlphaFoldDB" id="A0A1B6DAB0"/>
<dbReference type="PANTHER" id="PTHR36694:SF11">
    <property type="entry name" value="LP21121P-RELATED"/>
    <property type="match status" value="1"/>
</dbReference>
<evidence type="ECO:0000313" key="2">
    <source>
        <dbReference type="EMBL" id="JAS22637.1"/>
    </source>
</evidence>
<keyword evidence="1" id="KW-0812">Transmembrane</keyword>